<accession>A0A9Q1K815</accession>
<dbReference type="AlphaFoldDB" id="A0A9Q1K815"/>
<keyword evidence="3" id="KW-1185">Reference proteome</keyword>
<protein>
    <submittedName>
        <fullName evidence="2">Uncharacterized protein</fullName>
    </submittedName>
</protein>
<evidence type="ECO:0000313" key="3">
    <source>
        <dbReference type="Proteomes" id="UP001153076"/>
    </source>
</evidence>
<keyword evidence="1" id="KW-0732">Signal</keyword>
<dbReference type="GO" id="GO:0046403">
    <property type="term" value="F:polynucleotide 3'-phosphatase activity"/>
    <property type="evidence" value="ECO:0007669"/>
    <property type="project" value="TreeGrafter"/>
</dbReference>
<name>A0A9Q1K815_9CARY</name>
<sequence length="180" mass="19618">MGSESGHAVIASVLLVFCYGTEDVSGDGVKFLLLVWGRMGEVRLPTTIVVNGVPNNPRFGSPATNMTMVFIACGFDRSGVEDAYRKPKAGMWHVMEKHFNSGISVDMDQSCHTSRSFYVGDAAGRENDHSDADRKFAQRNSFLALANALELCDRACKKASDNLQSSSRVIQLSHGNNPSR</sequence>
<reference evidence="2" key="1">
    <citation type="submission" date="2022-04" db="EMBL/GenBank/DDBJ databases">
        <title>Carnegiea gigantea Genome sequencing and assembly v2.</title>
        <authorList>
            <person name="Copetti D."/>
            <person name="Sanderson M.J."/>
            <person name="Burquez A."/>
            <person name="Wojciechowski M.F."/>
        </authorList>
    </citation>
    <scope>NUCLEOTIDE SEQUENCE</scope>
    <source>
        <strain evidence="2">SGP5-SGP5p</strain>
        <tissue evidence="2">Aerial part</tissue>
    </source>
</reference>
<dbReference type="OrthoDB" id="19045at2759"/>
<proteinExistence type="predicted"/>
<evidence type="ECO:0000313" key="2">
    <source>
        <dbReference type="EMBL" id="KAJ8438590.1"/>
    </source>
</evidence>
<feature type="signal peptide" evidence="1">
    <location>
        <begin position="1"/>
        <end position="26"/>
    </location>
</feature>
<dbReference type="Proteomes" id="UP001153076">
    <property type="component" value="Unassembled WGS sequence"/>
</dbReference>
<comment type="caution">
    <text evidence="2">The sequence shown here is derived from an EMBL/GenBank/DDBJ whole genome shotgun (WGS) entry which is preliminary data.</text>
</comment>
<dbReference type="GO" id="GO:0046404">
    <property type="term" value="F:ATP-dependent polydeoxyribonucleotide 5'-hydroxyl-kinase activity"/>
    <property type="evidence" value="ECO:0007669"/>
    <property type="project" value="TreeGrafter"/>
</dbReference>
<dbReference type="Gene3D" id="3.40.50.1000">
    <property type="entry name" value="HAD superfamily/HAD-like"/>
    <property type="match status" value="1"/>
</dbReference>
<dbReference type="InterPro" id="IPR013954">
    <property type="entry name" value="PNK3P"/>
</dbReference>
<organism evidence="2 3">
    <name type="scientific">Carnegiea gigantea</name>
    <dbReference type="NCBI Taxonomy" id="171969"/>
    <lineage>
        <taxon>Eukaryota</taxon>
        <taxon>Viridiplantae</taxon>
        <taxon>Streptophyta</taxon>
        <taxon>Embryophyta</taxon>
        <taxon>Tracheophyta</taxon>
        <taxon>Spermatophyta</taxon>
        <taxon>Magnoliopsida</taxon>
        <taxon>eudicotyledons</taxon>
        <taxon>Gunneridae</taxon>
        <taxon>Pentapetalae</taxon>
        <taxon>Caryophyllales</taxon>
        <taxon>Cactineae</taxon>
        <taxon>Cactaceae</taxon>
        <taxon>Cactoideae</taxon>
        <taxon>Echinocereeae</taxon>
        <taxon>Carnegiea</taxon>
    </lineage>
</organism>
<dbReference type="InterPro" id="IPR023214">
    <property type="entry name" value="HAD_sf"/>
</dbReference>
<dbReference type="PANTHER" id="PTHR12083:SF9">
    <property type="entry name" value="BIFUNCTIONAL POLYNUCLEOTIDE PHOSPHATASE_KINASE"/>
    <property type="match status" value="1"/>
</dbReference>
<dbReference type="GO" id="GO:0006281">
    <property type="term" value="P:DNA repair"/>
    <property type="evidence" value="ECO:0007669"/>
    <property type="project" value="TreeGrafter"/>
</dbReference>
<dbReference type="GO" id="GO:0003690">
    <property type="term" value="F:double-stranded DNA binding"/>
    <property type="evidence" value="ECO:0007669"/>
    <property type="project" value="TreeGrafter"/>
</dbReference>
<dbReference type="Pfam" id="PF08645">
    <property type="entry name" value="PNK3P"/>
    <property type="match status" value="1"/>
</dbReference>
<evidence type="ECO:0000256" key="1">
    <source>
        <dbReference type="SAM" id="SignalP"/>
    </source>
</evidence>
<feature type="chain" id="PRO_5040484072" evidence="1">
    <location>
        <begin position="27"/>
        <end position="180"/>
    </location>
</feature>
<dbReference type="InterPro" id="IPR036412">
    <property type="entry name" value="HAD-like_sf"/>
</dbReference>
<dbReference type="SUPFAM" id="SSF56784">
    <property type="entry name" value="HAD-like"/>
    <property type="match status" value="1"/>
</dbReference>
<dbReference type="PANTHER" id="PTHR12083">
    <property type="entry name" value="BIFUNCTIONAL POLYNUCLEOTIDE PHOSPHATASE/KINASE"/>
    <property type="match status" value="1"/>
</dbReference>
<gene>
    <name evidence="2" type="ORF">Cgig2_031339</name>
</gene>
<dbReference type="EMBL" id="JAKOGI010000249">
    <property type="protein sequence ID" value="KAJ8438590.1"/>
    <property type="molecule type" value="Genomic_DNA"/>
</dbReference>